<sequence>MSNAEVSLSRTTQDPLIHHGHHFGCMKHAFVNLCHIPCHTSQLHSSGALSGPSPLFCPYASPRLCLSEHMVFHELLQIVHRQEAQIMDSSEEEVMLVTD</sequence>
<dbReference type="Proteomes" id="UP000054538">
    <property type="component" value="Unassembled WGS sequence"/>
</dbReference>
<name>A0A0D0DEG8_9AGAM</name>
<dbReference type="AlphaFoldDB" id="A0A0D0DEG8"/>
<dbReference type="HOGENOM" id="CLU_166312_0_0_1"/>
<accession>A0A0D0DEG8</accession>
<dbReference type="EMBL" id="KN826319">
    <property type="protein sequence ID" value="KIK79294.1"/>
    <property type="molecule type" value="Genomic_DNA"/>
</dbReference>
<keyword evidence="2" id="KW-1185">Reference proteome</keyword>
<organism evidence="1 2">
    <name type="scientific">Paxillus rubicundulus Ve08.2h10</name>
    <dbReference type="NCBI Taxonomy" id="930991"/>
    <lineage>
        <taxon>Eukaryota</taxon>
        <taxon>Fungi</taxon>
        <taxon>Dikarya</taxon>
        <taxon>Basidiomycota</taxon>
        <taxon>Agaricomycotina</taxon>
        <taxon>Agaricomycetes</taxon>
        <taxon>Agaricomycetidae</taxon>
        <taxon>Boletales</taxon>
        <taxon>Paxilineae</taxon>
        <taxon>Paxillaceae</taxon>
        <taxon>Paxillus</taxon>
    </lineage>
</organism>
<protein>
    <submittedName>
        <fullName evidence="1">Uncharacterized protein</fullName>
    </submittedName>
</protein>
<proteinExistence type="predicted"/>
<dbReference type="OrthoDB" id="2671666at2759"/>
<evidence type="ECO:0000313" key="2">
    <source>
        <dbReference type="Proteomes" id="UP000054538"/>
    </source>
</evidence>
<evidence type="ECO:0000313" key="1">
    <source>
        <dbReference type="EMBL" id="KIK79294.1"/>
    </source>
</evidence>
<reference evidence="2" key="2">
    <citation type="submission" date="2015-01" db="EMBL/GenBank/DDBJ databases">
        <title>Evolutionary Origins and Diversification of the Mycorrhizal Mutualists.</title>
        <authorList>
            <consortium name="DOE Joint Genome Institute"/>
            <consortium name="Mycorrhizal Genomics Consortium"/>
            <person name="Kohler A."/>
            <person name="Kuo A."/>
            <person name="Nagy L.G."/>
            <person name="Floudas D."/>
            <person name="Copeland A."/>
            <person name="Barry K.W."/>
            <person name="Cichocki N."/>
            <person name="Veneault-Fourrey C."/>
            <person name="LaButti K."/>
            <person name="Lindquist E.A."/>
            <person name="Lipzen A."/>
            <person name="Lundell T."/>
            <person name="Morin E."/>
            <person name="Murat C."/>
            <person name="Riley R."/>
            <person name="Ohm R."/>
            <person name="Sun H."/>
            <person name="Tunlid A."/>
            <person name="Henrissat B."/>
            <person name="Grigoriev I.V."/>
            <person name="Hibbett D.S."/>
            <person name="Martin F."/>
        </authorList>
    </citation>
    <scope>NUCLEOTIDE SEQUENCE [LARGE SCALE GENOMIC DNA]</scope>
    <source>
        <strain evidence="2">Ve08.2h10</strain>
    </source>
</reference>
<reference evidence="1 2" key="1">
    <citation type="submission" date="2014-04" db="EMBL/GenBank/DDBJ databases">
        <authorList>
            <consortium name="DOE Joint Genome Institute"/>
            <person name="Kuo A."/>
            <person name="Kohler A."/>
            <person name="Jargeat P."/>
            <person name="Nagy L.G."/>
            <person name="Floudas D."/>
            <person name="Copeland A."/>
            <person name="Barry K.W."/>
            <person name="Cichocki N."/>
            <person name="Veneault-Fourrey C."/>
            <person name="LaButti K."/>
            <person name="Lindquist E.A."/>
            <person name="Lipzen A."/>
            <person name="Lundell T."/>
            <person name="Morin E."/>
            <person name="Murat C."/>
            <person name="Sun H."/>
            <person name="Tunlid A."/>
            <person name="Henrissat B."/>
            <person name="Grigoriev I.V."/>
            <person name="Hibbett D.S."/>
            <person name="Martin F."/>
            <person name="Nordberg H.P."/>
            <person name="Cantor M.N."/>
            <person name="Hua S.X."/>
        </authorList>
    </citation>
    <scope>NUCLEOTIDE SEQUENCE [LARGE SCALE GENOMIC DNA]</scope>
    <source>
        <strain evidence="1 2">Ve08.2h10</strain>
    </source>
</reference>
<gene>
    <name evidence="1" type="ORF">PAXRUDRAFT_161646</name>
</gene>
<dbReference type="InParanoid" id="A0A0D0DEG8"/>